<evidence type="ECO:0000256" key="4">
    <source>
        <dbReference type="PROSITE-ProRule" id="PRU00335"/>
    </source>
</evidence>
<dbReference type="EMBL" id="JADOUA010000001">
    <property type="protein sequence ID" value="MBG6088558.1"/>
    <property type="molecule type" value="Genomic_DNA"/>
</dbReference>
<organism evidence="7 8">
    <name type="scientific">Actinomadura viridis</name>
    <dbReference type="NCBI Taxonomy" id="58110"/>
    <lineage>
        <taxon>Bacteria</taxon>
        <taxon>Bacillati</taxon>
        <taxon>Actinomycetota</taxon>
        <taxon>Actinomycetes</taxon>
        <taxon>Streptosporangiales</taxon>
        <taxon>Thermomonosporaceae</taxon>
        <taxon>Actinomadura</taxon>
    </lineage>
</organism>
<gene>
    <name evidence="7" type="ORF">IW256_002671</name>
</gene>
<dbReference type="PANTHER" id="PTHR30055:SF234">
    <property type="entry name" value="HTH-TYPE TRANSCRIPTIONAL REGULATOR BETI"/>
    <property type="match status" value="1"/>
</dbReference>
<dbReference type="Pfam" id="PF00440">
    <property type="entry name" value="TetR_N"/>
    <property type="match status" value="1"/>
</dbReference>
<dbReference type="InterPro" id="IPR023772">
    <property type="entry name" value="DNA-bd_HTH_TetR-type_CS"/>
</dbReference>
<protein>
    <submittedName>
        <fullName evidence="7">AcrR family transcriptional regulator</fullName>
    </submittedName>
</protein>
<evidence type="ECO:0000256" key="3">
    <source>
        <dbReference type="ARBA" id="ARBA00023163"/>
    </source>
</evidence>
<evidence type="ECO:0000256" key="2">
    <source>
        <dbReference type="ARBA" id="ARBA00023125"/>
    </source>
</evidence>
<dbReference type="InterPro" id="IPR001647">
    <property type="entry name" value="HTH_TetR"/>
</dbReference>
<reference evidence="7" key="1">
    <citation type="submission" date="2020-11" db="EMBL/GenBank/DDBJ databases">
        <title>Sequencing the genomes of 1000 actinobacteria strains.</title>
        <authorList>
            <person name="Klenk H.-P."/>
        </authorList>
    </citation>
    <scope>NUCLEOTIDE SEQUENCE</scope>
    <source>
        <strain evidence="7">DSM 43175</strain>
    </source>
</reference>
<keyword evidence="1" id="KW-0805">Transcription regulation</keyword>
<dbReference type="PROSITE" id="PS01081">
    <property type="entry name" value="HTH_TETR_1"/>
    <property type="match status" value="1"/>
</dbReference>
<comment type="caution">
    <text evidence="7">The sequence shown here is derived from an EMBL/GenBank/DDBJ whole genome shotgun (WGS) entry which is preliminary data.</text>
</comment>
<dbReference type="AlphaFoldDB" id="A0A931DH77"/>
<feature type="domain" description="HTH tetR-type" evidence="6">
    <location>
        <begin position="4"/>
        <end position="64"/>
    </location>
</feature>
<dbReference type="GO" id="GO:0045892">
    <property type="term" value="P:negative regulation of DNA-templated transcription"/>
    <property type="evidence" value="ECO:0007669"/>
    <property type="project" value="UniProtKB-ARBA"/>
</dbReference>
<dbReference type="SUPFAM" id="SSF46689">
    <property type="entry name" value="Homeodomain-like"/>
    <property type="match status" value="2"/>
</dbReference>
<feature type="region of interest" description="Disordered" evidence="5">
    <location>
        <begin position="180"/>
        <end position="200"/>
    </location>
</feature>
<evidence type="ECO:0000313" key="7">
    <source>
        <dbReference type="EMBL" id="MBG6088558.1"/>
    </source>
</evidence>
<dbReference type="InterPro" id="IPR050109">
    <property type="entry name" value="HTH-type_TetR-like_transc_reg"/>
</dbReference>
<dbReference type="GO" id="GO:0000976">
    <property type="term" value="F:transcription cis-regulatory region binding"/>
    <property type="evidence" value="ECO:0007669"/>
    <property type="project" value="TreeGrafter"/>
</dbReference>
<accession>A0A931DH77</accession>
<dbReference type="GO" id="GO:0000150">
    <property type="term" value="F:DNA strand exchange activity"/>
    <property type="evidence" value="ECO:0007669"/>
    <property type="project" value="InterPro"/>
</dbReference>
<dbReference type="FunFam" id="1.10.10.60:FF:000141">
    <property type="entry name" value="TetR family transcriptional regulator"/>
    <property type="match status" value="1"/>
</dbReference>
<evidence type="ECO:0000259" key="6">
    <source>
        <dbReference type="PROSITE" id="PS50977"/>
    </source>
</evidence>
<evidence type="ECO:0000256" key="5">
    <source>
        <dbReference type="SAM" id="MobiDB-lite"/>
    </source>
</evidence>
<keyword evidence="2 4" id="KW-0238">DNA-binding</keyword>
<evidence type="ECO:0000256" key="1">
    <source>
        <dbReference type="ARBA" id="ARBA00023015"/>
    </source>
</evidence>
<feature type="DNA-binding region" description="H-T-H motif" evidence="4">
    <location>
        <begin position="27"/>
        <end position="46"/>
    </location>
</feature>
<dbReference type="Proteomes" id="UP000614047">
    <property type="component" value="Unassembled WGS sequence"/>
</dbReference>
<evidence type="ECO:0000313" key="8">
    <source>
        <dbReference type="Proteomes" id="UP000614047"/>
    </source>
</evidence>
<sequence>MNETATPRRILDAASTLFAERGFRGTSMQAIAREVGITKAALYYHFESKDDILRHLTLPLLDELEAALAEAEAQDDPETVRRRAIEGYVDVSLRHRRTLVMLIRDMTLLVQAPVADRFKAVLLLAGDLVCGPDGGLEQRVRAAQVVAALGDPIIAFRDVPAARLRRLVLDGAWALLNAPPEGGEPARGRPRGRAGGRPAALSEAEAAQARELYAAGRRADEIAARFGVSRATVYRCLKT</sequence>
<dbReference type="PANTHER" id="PTHR30055">
    <property type="entry name" value="HTH-TYPE TRANSCRIPTIONAL REGULATOR RUTR"/>
    <property type="match status" value="1"/>
</dbReference>
<dbReference type="RefSeq" id="WP_197011261.1">
    <property type="nucleotide sequence ID" value="NZ_BAABES010000005.1"/>
</dbReference>
<dbReference type="GO" id="GO:0003700">
    <property type="term" value="F:DNA-binding transcription factor activity"/>
    <property type="evidence" value="ECO:0007669"/>
    <property type="project" value="TreeGrafter"/>
</dbReference>
<keyword evidence="3" id="KW-0804">Transcription</keyword>
<name>A0A931DH77_9ACTN</name>
<dbReference type="PRINTS" id="PR00455">
    <property type="entry name" value="HTHTETR"/>
</dbReference>
<dbReference type="PROSITE" id="PS50977">
    <property type="entry name" value="HTH_TETR_2"/>
    <property type="match status" value="1"/>
</dbReference>
<proteinExistence type="predicted"/>
<dbReference type="CDD" id="cd00569">
    <property type="entry name" value="HTH_Hin_like"/>
    <property type="match status" value="1"/>
</dbReference>
<dbReference type="Gene3D" id="1.10.10.60">
    <property type="entry name" value="Homeodomain-like"/>
    <property type="match status" value="1"/>
</dbReference>
<dbReference type="Pfam" id="PF02796">
    <property type="entry name" value="HTH_7"/>
    <property type="match status" value="1"/>
</dbReference>
<keyword evidence="8" id="KW-1185">Reference proteome</keyword>
<dbReference type="InterPro" id="IPR009057">
    <property type="entry name" value="Homeodomain-like_sf"/>
</dbReference>
<dbReference type="Gene3D" id="1.10.357.10">
    <property type="entry name" value="Tetracycline Repressor, domain 2"/>
    <property type="match status" value="1"/>
</dbReference>
<dbReference type="InterPro" id="IPR006120">
    <property type="entry name" value="Resolvase_HTH_dom"/>
</dbReference>